<feature type="transmembrane region" description="Helical" evidence="5">
    <location>
        <begin position="36"/>
        <end position="65"/>
    </location>
</feature>
<dbReference type="InterPro" id="IPR002293">
    <property type="entry name" value="AA/rel_permease1"/>
</dbReference>
<organism evidence="6 7">
    <name type="scientific">Sinocyclocheilus rhinocerous</name>
    <dbReference type="NCBI Taxonomy" id="307959"/>
    <lineage>
        <taxon>Eukaryota</taxon>
        <taxon>Metazoa</taxon>
        <taxon>Chordata</taxon>
        <taxon>Craniata</taxon>
        <taxon>Vertebrata</taxon>
        <taxon>Euteleostomi</taxon>
        <taxon>Actinopterygii</taxon>
        <taxon>Neopterygii</taxon>
        <taxon>Teleostei</taxon>
        <taxon>Ostariophysi</taxon>
        <taxon>Cypriniformes</taxon>
        <taxon>Cyprinidae</taxon>
        <taxon>Cyprininae</taxon>
        <taxon>Sinocyclocheilus</taxon>
    </lineage>
</organism>
<feature type="transmembrane region" description="Helical" evidence="5">
    <location>
        <begin position="331"/>
        <end position="352"/>
    </location>
</feature>
<dbReference type="Pfam" id="PF13520">
    <property type="entry name" value="AA_permease_2"/>
    <property type="match status" value="1"/>
</dbReference>
<comment type="subcellular location">
    <subcellularLocation>
        <location evidence="1">Membrane</location>
        <topology evidence="1">Multi-pass membrane protein</topology>
    </subcellularLocation>
</comment>
<reference evidence="6" key="2">
    <citation type="submission" date="2025-09" db="UniProtKB">
        <authorList>
            <consortium name="Ensembl"/>
        </authorList>
    </citation>
    <scope>IDENTIFICATION</scope>
</reference>
<protein>
    <recommendedName>
        <fullName evidence="8">Solute carrier family 7 member 9</fullName>
    </recommendedName>
</protein>
<dbReference type="Proteomes" id="UP000472270">
    <property type="component" value="Unassembled WGS sequence"/>
</dbReference>
<dbReference type="PANTHER" id="PTHR11785">
    <property type="entry name" value="AMINO ACID TRANSPORTER"/>
    <property type="match status" value="1"/>
</dbReference>
<reference evidence="6" key="1">
    <citation type="submission" date="2025-08" db="UniProtKB">
        <authorList>
            <consortium name="Ensembl"/>
        </authorList>
    </citation>
    <scope>IDENTIFICATION</scope>
</reference>
<evidence type="ECO:0000256" key="1">
    <source>
        <dbReference type="ARBA" id="ARBA00004141"/>
    </source>
</evidence>
<sequence length="381" mass="41718">MSQVGLLSGICLIVGTMIGSGIFISPKAVLEGTGAVGPCLCVWAACGVLATMGALCYAELGTMIMKSGGEYPYLMEGFGPLLAYLYSWSTIVVLKPSSFAIIALSCAEYASTPFYPGCTPPQVVTKCLAAACILIITVINCLSVKLAYRVQNFFTVAKLLIIVIIVVSGIVLLAQGNTQNLKDPFAGATTSFGAIGLAFYNGLWAYDGWNQLNFITEELKNPYRNLPLAIIIGIPLVIVCYIFVNIAYFSVMTPTELLQSPAVAVVSVHYSHSHSLRLSRIIIKYKIINKSSNAIEYDSLVNQVPIVIPVLVVIVSCYLVLAPIIEKPEWEYLYCTMFIVGGLLLYVPFIYYKFNWTRCIMRPLTMHLQLLLEVIPPEKTE</sequence>
<keyword evidence="7" id="KW-1185">Reference proteome</keyword>
<feature type="transmembrane region" description="Helical" evidence="5">
    <location>
        <begin position="306"/>
        <end position="325"/>
    </location>
</feature>
<evidence type="ECO:0000313" key="7">
    <source>
        <dbReference type="Proteomes" id="UP000472270"/>
    </source>
</evidence>
<evidence type="ECO:0000256" key="3">
    <source>
        <dbReference type="ARBA" id="ARBA00022989"/>
    </source>
</evidence>
<evidence type="ECO:0000256" key="2">
    <source>
        <dbReference type="ARBA" id="ARBA00022692"/>
    </source>
</evidence>
<dbReference type="Gene3D" id="1.20.1740.10">
    <property type="entry name" value="Amino acid/polyamine transporter I"/>
    <property type="match status" value="1"/>
</dbReference>
<accession>A0A673L169</accession>
<dbReference type="Ensembl" id="ENSSRHT00000071080.1">
    <property type="protein sequence ID" value="ENSSRHP00000069192.1"/>
    <property type="gene ID" value="ENSSRHG00000034425.1"/>
</dbReference>
<gene>
    <name evidence="6" type="primary">slc7a9</name>
</gene>
<keyword evidence="3 5" id="KW-1133">Transmembrane helix</keyword>
<evidence type="ECO:0000256" key="4">
    <source>
        <dbReference type="ARBA" id="ARBA00023136"/>
    </source>
</evidence>
<feature type="transmembrane region" description="Helical" evidence="5">
    <location>
        <begin position="154"/>
        <end position="173"/>
    </location>
</feature>
<feature type="transmembrane region" description="Helical" evidence="5">
    <location>
        <begin position="185"/>
        <end position="206"/>
    </location>
</feature>
<feature type="transmembrane region" description="Helical" evidence="5">
    <location>
        <begin position="128"/>
        <end position="148"/>
    </location>
</feature>
<name>A0A673L169_9TELE</name>
<evidence type="ECO:0008006" key="8">
    <source>
        <dbReference type="Google" id="ProtNLM"/>
    </source>
</evidence>
<evidence type="ECO:0000256" key="5">
    <source>
        <dbReference type="SAM" id="Phobius"/>
    </source>
</evidence>
<proteinExistence type="predicted"/>
<dbReference type="GO" id="GO:0016020">
    <property type="term" value="C:membrane"/>
    <property type="evidence" value="ECO:0007669"/>
    <property type="project" value="UniProtKB-SubCell"/>
</dbReference>
<dbReference type="FunFam" id="1.20.1740.10:FF:000056">
    <property type="entry name" value="Y+L amino acid transporter 2"/>
    <property type="match status" value="1"/>
</dbReference>
<dbReference type="InterPro" id="IPR050598">
    <property type="entry name" value="AminoAcid_Transporter"/>
</dbReference>
<dbReference type="PANTHER" id="PTHR11785:SF354">
    <property type="entry name" value="B(0,+)-TYPE AMINO ACID TRANSPORTER 1"/>
    <property type="match status" value="1"/>
</dbReference>
<feature type="transmembrane region" description="Helical" evidence="5">
    <location>
        <begin position="85"/>
        <end position="107"/>
    </location>
</feature>
<evidence type="ECO:0000313" key="6">
    <source>
        <dbReference type="Ensembl" id="ENSSRHP00000069192.1"/>
    </source>
</evidence>
<dbReference type="AlphaFoldDB" id="A0A673L169"/>
<feature type="transmembrane region" description="Helical" evidence="5">
    <location>
        <begin position="6"/>
        <end position="24"/>
    </location>
</feature>
<feature type="transmembrane region" description="Helical" evidence="5">
    <location>
        <begin position="226"/>
        <end position="249"/>
    </location>
</feature>
<dbReference type="GO" id="GO:0015179">
    <property type="term" value="F:L-amino acid transmembrane transporter activity"/>
    <property type="evidence" value="ECO:0007669"/>
    <property type="project" value="TreeGrafter"/>
</dbReference>
<keyword evidence="2 5" id="KW-0812">Transmembrane</keyword>
<keyword evidence="4 5" id="KW-0472">Membrane</keyword>